<feature type="transmembrane region" description="Helical" evidence="2">
    <location>
        <begin position="151"/>
        <end position="172"/>
    </location>
</feature>
<keyword evidence="2" id="KW-0812">Transmembrane</keyword>
<dbReference type="AlphaFoldDB" id="A0A4R2PQL6"/>
<feature type="transmembrane region" description="Helical" evidence="2">
    <location>
        <begin position="220"/>
        <end position="240"/>
    </location>
</feature>
<sequence length="473" mass="50106">MSTTTAAETRRQADESRVAWIQRRLARHVPELVRLAIPAMGSRLGILMMAFADTVIVGRYSTDDLAYLTIANNALVTPLLVIGIGLFIGVIIFAANAFGRGDEAEVGRIFRRNLPFAVAIGLIMLALCFAGEPLLRLLGQTPVMAAESAPLIAVLGLGLPAHLLFFVSAGVLEGVKKPAVAAIAIVAANVLNALMDYALVWGAWGFPEMGAMGSAWTTTIIRWLMAGVLVAYVLYAPAMKRFGARGAARQRFDEWTAQRRMGYASAISLGAEVFAFGMLSIVAGWISTVAVAAMGITFNLMSIPFMLATGIGSATSVRVGIAHGRGVRPDMALAGWTGLGLCWVVTLPLGVFIATHPELFFALYSNDAALLPIAVSLIVYIWIVLPFDGGQNVVAMALRGVGDTWVPTLIQSIAYLGLMIPLSYALSIPFGHGPVGLMQATLIASVFSIAAQGGRFWWLTRTPASAGSRAGAL</sequence>
<feature type="transmembrane region" description="Helical" evidence="2">
    <location>
        <begin position="179"/>
        <end position="200"/>
    </location>
</feature>
<evidence type="ECO:0000313" key="4">
    <source>
        <dbReference type="Proteomes" id="UP000295399"/>
    </source>
</evidence>
<dbReference type="InParanoid" id="A0A4R2PQL6"/>
<feature type="transmembrane region" description="Helical" evidence="2">
    <location>
        <begin position="408"/>
        <end position="430"/>
    </location>
</feature>
<evidence type="ECO:0000256" key="2">
    <source>
        <dbReference type="SAM" id="Phobius"/>
    </source>
</evidence>
<protein>
    <submittedName>
        <fullName evidence="3">MATE family multidrug resistance protein</fullName>
    </submittedName>
</protein>
<dbReference type="NCBIfam" id="TIGR00797">
    <property type="entry name" value="matE"/>
    <property type="match status" value="1"/>
</dbReference>
<feature type="transmembrane region" description="Helical" evidence="2">
    <location>
        <begin position="261"/>
        <end position="286"/>
    </location>
</feature>
<feature type="transmembrane region" description="Helical" evidence="2">
    <location>
        <begin position="436"/>
        <end position="459"/>
    </location>
</feature>
<dbReference type="EMBL" id="SLXO01000003">
    <property type="protein sequence ID" value="TCP36395.1"/>
    <property type="molecule type" value="Genomic_DNA"/>
</dbReference>
<gene>
    <name evidence="3" type="ORF">EV659_103286</name>
</gene>
<feature type="transmembrane region" description="Helical" evidence="2">
    <location>
        <begin position="333"/>
        <end position="356"/>
    </location>
</feature>
<dbReference type="InterPro" id="IPR050222">
    <property type="entry name" value="MATE_MdtK"/>
</dbReference>
<keyword evidence="1" id="KW-0813">Transport</keyword>
<reference evidence="3 4" key="1">
    <citation type="submission" date="2019-03" db="EMBL/GenBank/DDBJ databases">
        <title>Genomic Encyclopedia of Type Strains, Phase IV (KMG-IV): sequencing the most valuable type-strain genomes for metagenomic binning, comparative biology and taxonomic classification.</title>
        <authorList>
            <person name="Goeker M."/>
        </authorList>
    </citation>
    <scope>NUCLEOTIDE SEQUENCE [LARGE SCALE GENOMIC DNA]</scope>
    <source>
        <strain evidence="3 4">DSM 2132</strain>
    </source>
</reference>
<feature type="transmembrane region" description="Helical" evidence="2">
    <location>
        <begin position="368"/>
        <end position="387"/>
    </location>
</feature>
<dbReference type="OrthoDB" id="9780160at2"/>
<dbReference type="Proteomes" id="UP000295399">
    <property type="component" value="Unassembled WGS sequence"/>
</dbReference>
<dbReference type="RefSeq" id="WP_132707933.1">
    <property type="nucleotide sequence ID" value="NZ_JACIGF010000003.1"/>
</dbReference>
<dbReference type="PANTHER" id="PTHR43298">
    <property type="entry name" value="MULTIDRUG RESISTANCE PROTEIN NORM-RELATED"/>
    <property type="match status" value="1"/>
</dbReference>
<dbReference type="InterPro" id="IPR002528">
    <property type="entry name" value="MATE_fam"/>
</dbReference>
<dbReference type="Pfam" id="PF01554">
    <property type="entry name" value="MatE"/>
    <property type="match status" value="2"/>
</dbReference>
<comment type="caution">
    <text evidence="3">The sequence shown here is derived from an EMBL/GenBank/DDBJ whole genome shotgun (WGS) entry which is preliminary data.</text>
</comment>
<evidence type="ECO:0000256" key="1">
    <source>
        <dbReference type="ARBA" id="ARBA00022448"/>
    </source>
</evidence>
<feature type="transmembrane region" description="Helical" evidence="2">
    <location>
        <begin position="74"/>
        <end position="95"/>
    </location>
</feature>
<dbReference type="GO" id="GO:0042910">
    <property type="term" value="F:xenobiotic transmembrane transporter activity"/>
    <property type="evidence" value="ECO:0007669"/>
    <property type="project" value="InterPro"/>
</dbReference>
<evidence type="ECO:0000313" key="3">
    <source>
        <dbReference type="EMBL" id="TCP36395.1"/>
    </source>
</evidence>
<keyword evidence="2" id="KW-0472">Membrane</keyword>
<feature type="transmembrane region" description="Helical" evidence="2">
    <location>
        <begin position="116"/>
        <end position="139"/>
    </location>
</feature>
<proteinExistence type="predicted"/>
<organism evidence="3 4">
    <name type="scientific">Rhodothalassium salexigens DSM 2132</name>
    <dbReference type="NCBI Taxonomy" id="1188247"/>
    <lineage>
        <taxon>Bacteria</taxon>
        <taxon>Pseudomonadati</taxon>
        <taxon>Pseudomonadota</taxon>
        <taxon>Alphaproteobacteria</taxon>
        <taxon>Rhodothalassiales</taxon>
        <taxon>Rhodothalassiaceae</taxon>
        <taxon>Rhodothalassium</taxon>
    </lineage>
</organism>
<dbReference type="GO" id="GO:0015297">
    <property type="term" value="F:antiporter activity"/>
    <property type="evidence" value="ECO:0007669"/>
    <property type="project" value="InterPro"/>
</dbReference>
<accession>A0A4R2PQL6</accession>
<name>A0A4R2PQL6_RHOSA</name>
<feature type="transmembrane region" description="Helical" evidence="2">
    <location>
        <begin position="298"/>
        <end position="321"/>
    </location>
</feature>
<keyword evidence="4" id="KW-1185">Reference proteome</keyword>
<dbReference type="GO" id="GO:0005886">
    <property type="term" value="C:plasma membrane"/>
    <property type="evidence" value="ECO:0007669"/>
    <property type="project" value="TreeGrafter"/>
</dbReference>
<keyword evidence="2" id="KW-1133">Transmembrane helix</keyword>
<dbReference type="PANTHER" id="PTHR43298:SF2">
    <property type="entry name" value="FMN_FAD EXPORTER YEEO-RELATED"/>
    <property type="match status" value="1"/>
</dbReference>